<dbReference type="InterPro" id="IPR013515">
    <property type="entry name" value="Phytochrome_cen-reg"/>
</dbReference>
<accession>A0ABU5TGA1</accession>
<dbReference type="EC" id="2.7.13.3" evidence="3"/>
<gene>
    <name evidence="14" type="ORF">VB774_06665</name>
</gene>
<dbReference type="Pfam" id="PF01590">
    <property type="entry name" value="GAF"/>
    <property type="match status" value="1"/>
</dbReference>
<dbReference type="CDD" id="cd00082">
    <property type="entry name" value="HisKA"/>
    <property type="match status" value="1"/>
</dbReference>
<dbReference type="Gene3D" id="3.30.450.20">
    <property type="entry name" value="PAS domain"/>
    <property type="match status" value="1"/>
</dbReference>
<evidence type="ECO:0000313" key="14">
    <source>
        <dbReference type="EMBL" id="MEA5477299.1"/>
    </source>
</evidence>
<keyword evidence="4" id="KW-0600">Photoreceptor protein</keyword>
<evidence type="ECO:0000256" key="2">
    <source>
        <dbReference type="ARBA" id="ARBA00006402"/>
    </source>
</evidence>
<dbReference type="Gene3D" id="3.30.565.10">
    <property type="entry name" value="Histidine kinase-like ATPase, C-terminal domain"/>
    <property type="match status" value="1"/>
</dbReference>
<dbReference type="InterPro" id="IPR013654">
    <property type="entry name" value="PAS_2"/>
</dbReference>
<dbReference type="InterPro" id="IPR004358">
    <property type="entry name" value="Sig_transdc_His_kin-like_C"/>
</dbReference>
<evidence type="ECO:0000259" key="13">
    <source>
        <dbReference type="PROSITE" id="PS50109"/>
    </source>
</evidence>
<keyword evidence="6" id="KW-0716">Sensory transduction</keyword>
<feature type="domain" description="Phytochrome chromophore attachment site" evidence="12">
    <location>
        <begin position="160"/>
        <end position="323"/>
    </location>
</feature>
<keyword evidence="10" id="KW-0902">Two-component regulatory system</keyword>
<evidence type="ECO:0000256" key="7">
    <source>
        <dbReference type="ARBA" id="ARBA00022679"/>
    </source>
</evidence>
<keyword evidence="11" id="KW-0675">Receptor</keyword>
<dbReference type="SUPFAM" id="SSF55785">
    <property type="entry name" value="PYP-like sensor domain (PAS domain)"/>
    <property type="match status" value="1"/>
</dbReference>
<organism evidence="14 15">
    <name type="scientific">Pseudanabaena galeata UHCC 0370</name>
    <dbReference type="NCBI Taxonomy" id="3110310"/>
    <lineage>
        <taxon>Bacteria</taxon>
        <taxon>Bacillati</taxon>
        <taxon>Cyanobacteriota</taxon>
        <taxon>Cyanophyceae</taxon>
        <taxon>Pseudanabaenales</taxon>
        <taxon>Pseudanabaenaceae</taxon>
        <taxon>Pseudanabaena</taxon>
    </lineage>
</organism>
<keyword evidence="15" id="KW-1185">Reference proteome</keyword>
<keyword evidence="14" id="KW-0067">ATP-binding</keyword>
<reference evidence="14 15" key="1">
    <citation type="submission" date="2023-12" db="EMBL/GenBank/DDBJ databases">
        <title>Baltic Sea Cyanobacteria.</title>
        <authorList>
            <person name="Delbaje E."/>
            <person name="Fewer D.P."/>
            <person name="Shishido T.K."/>
        </authorList>
    </citation>
    <scope>NUCLEOTIDE SEQUENCE [LARGE SCALE GENOMIC DNA]</scope>
    <source>
        <strain evidence="14 15">UHCC 0370</strain>
    </source>
</reference>
<dbReference type="InterPro" id="IPR043150">
    <property type="entry name" value="Phytochrome_PHY_sf"/>
</dbReference>
<dbReference type="InterPro" id="IPR036890">
    <property type="entry name" value="HATPase_C_sf"/>
</dbReference>
<evidence type="ECO:0000256" key="1">
    <source>
        <dbReference type="ARBA" id="ARBA00000085"/>
    </source>
</evidence>
<dbReference type="InterPro" id="IPR005467">
    <property type="entry name" value="His_kinase_dom"/>
</dbReference>
<dbReference type="PANTHER" id="PTHR42878">
    <property type="entry name" value="TWO-COMPONENT HISTIDINE KINASE"/>
    <property type="match status" value="1"/>
</dbReference>
<dbReference type="SUPFAM" id="SSF55781">
    <property type="entry name" value="GAF domain-like"/>
    <property type="match status" value="2"/>
</dbReference>
<sequence length="772" mass="87562">MNTLLRQLAHNFDESEAVNLTNCDREPIHIPSLIQPHGLLMILTEPDLRIAQVSANALEILGIAIDDLLDRTLGEFAGDELIKSIQACLDHNFEYPNPLRVEFADLGDRLPLVFNGIVHRAPTGEIVLELEPWESLAGSDFFQFYHQIKHNLAKIQTAQDLSALCDLVVQEVQALTGFDRVMIYRFSEQGDGTVIAETKQPDQEAFLGLRYPDSDIPKQAKHLYTLNWLRLIPDVNYQPTRLVSHRLPEAESPLQKAPLDMSYCALRSVSPIHIEYLQNMGVTASMSVSLIQNKKLWGLIACHHYTPKFVPYETRTVCEFLGQLMSTELVNKEANENLDYKLHLKTIQGQFVERLTKATGFVEELGYDHEALLDLTSAQGVAICDGDRLILIGETPDELAVKSLLTWLEERFEQDVFVTNALPSLYADALEYQAIASGLMAITISKIQHRYVLWFRPEQLQTVTWAGDRDKSTQIAEDGSIRLLPRQSFSAWKEIVCGKSNPWLPCEVDSAIELRQIIVDIVLRQADKLAKINIDLELSNSELDAFAYIASHDLKEPLRGIHNYATFLLEDYGEILKGEGADKLHTLVKLTKRMESLIESLLKFSRLSRQELQMEPLDLNHLLQNVRELFAMNPQWQNSKIKIPRSLPLVRGDRLLIEEIFINLITNAFKYNDHSEKLVEIDWYVEQPKSPLVMIYVHDNGIGIREKHLESIFQIFKRLNSHSKYGGGTGAGLTIVKKIVERHKGNIQVQSIYGQGTTVSFTLPACDLNNAI</sequence>
<evidence type="ECO:0000256" key="5">
    <source>
        <dbReference type="ARBA" id="ARBA00022553"/>
    </source>
</evidence>
<dbReference type="SMART" id="SM00387">
    <property type="entry name" value="HATPase_c"/>
    <property type="match status" value="1"/>
</dbReference>
<evidence type="ECO:0000256" key="6">
    <source>
        <dbReference type="ARBA" id="ARBA00022606"/>
    </source>
</evidence>
<dbReference type="Pfam" id="PF00512">
    <property type="entry name" value="HisKA"/>
    <property type="match status" value="1"/>
</dbReference>
<keyword evidence="14" id="KW-0547">Nucleotide-binding</keyword>
<dbReference type="SUPFAM" id="SSF47384">
    <property type="entry name" value="Homodimeric domain of signal transducing histidine kinase"/>
    <property type="match status" value="1"/>
</dbReference>
<feature type="domain" description="Histidine kinase" evidence="13">
    <location>
        <begin position="549"/>
        <end position="767"/>
    </location>
</feature>
<evidence type="ECO:0000313" key="15">
    <source>
        <dbReference type="Proteomes" id="UP001301388"/>
    </source>
</evidence>
<dbReference type="InterPro" id="IPR050351">
    <property type="entry name" value="BphY/WalK/GraS-like"/>
</dbReference>
<keyword evidence="9" id="KW-0157">Chromophore</keyword>
<dbReference type="PRINTS" id="PR00344">
    <property type="entry name" value="BCTRLSENSOR"/>
</dbReference>
<dbReference type="InterPro" id="IPR003594">
    <property type="entry name" value="HATPase_dom"/>
</dbReference>
<dbReference type="InterPro" id="IPR003661">
    <property type="entry name" value="HisK_dim/P_dom"/>
</dbReference>
<evidence type="ECO:0000256" key="4">
    <source>
        <dbReference type="ARBA" id="ARBA00022543"/>
    </source>
</evidence>
<keyword evidence="5" id="KW-0597">Phosphoprotein</keyword>
<evidence type="ECO:0000256" key="9">
    <source>
        <dbReference type="ARBA" id="ARBA00022991"/>
    </source>
</evidence>
<name>A0ABU5TGA1_9CYAN</name>
<evidence type="ECO:0000256" key="11">
    <source>
        <dbReference type="ARBA" id="ARBA00023170"/>
    </source>
</evidence>
<dbReference type="Pfam" id="PF02518">
    <property type="entry name" value="HATPase_c"/>
    <property type="match status" value="1"/>
</dbReference>
<dbReference type="Pfam" id="PF00360">
    <property type="entry name" value="PHY"/>
    <property type="match status" value="1"/>
</dbReference>
<dbReference type="InterPro" id="IPR036097">
    <property type="entry name" value="HisK_dim/P_sf"/>
</dbReference>
<dbReference type="EMBL" id="JAYGIE010000022">
    <property type="protein sequence ID" value="MEA5477299.1"/>
    <property type="molecule type" value="Genomic_DNA"/>
</dbReference>
<evidence type="ECO:0000259" key="12">
    <source>
        <dbReference type="PROSITE" id="PS50046"/>
    </source>
</evidence>
<dbReference type="PANTHER" id="PTHR42878:SF15">
    <property type="entry name" value="BACTERIOPHYTOCHROME"/>
    <property type="match status" value="1"/>
</dbReference>
<dbReference type="PROSITE" id="PS50109">
    <property type="entry name" value="HIS_KIN"/>
    <property type="match status" value="1"/>
</dbReference>
<dbReference type="Gene3D" id="3.30.450.40">
    <property type="match status" value="1"/>
</dbReference>
<protein>
    <recommendedName>
        <fullName evidence="3">histidine kinase</fullName>
        <ecNumber evidence="3">2.7.13.3</ecNumber>
    </recommendedName>
</protein>
<comment type="similarity">
    <text evidence="2">In the N-terminal section; belongs to the phytochrome family.</text>
</comment>
<evidence type="ECO:0000256" key="3">
    <source>
        <dbReference type="ARBA" id="ARBA00012438"/>
    </source>
</evidence>
<dbReference type="GO" id="GO:0005524">
    <property type="term" value="F:ATP binding"/>
    <property type="evidence" value="ECO:0007669"/>
    <property type="project" value="UniProtKB-KW"/>
</dbReference>
<comment type="catalytic activity">
    <reaction evidence="1">
        <text>ATP + protein L-histidine = ADP + protein N-phospho-L-histidine.</text>
        <dbReference type="EC" id="2.7.13.3"/>
    </reaction>
</comment>
<dbReference type="RefSeq" id="WP_323260775.1">
    <property type="nucleotide sequence ID" value="NZ_JAYGIE010000022.1"/>
</dbReference>
<comment type="caution">
    <text evidence="14">The sequence shown here is derived from an EMBL/GenBank/DDBJ whole genome shotgun (WGS) entry which is preliminary data.</text>
</comment>
<dbReference type="PROSITE" id="PS50046">
    <property type="entry name" value="PHYTOCHROME_2"/>
    <property type="match status" value="1"/>
</dbReference>
<keyword evidence="8" id="KW-0418">Kinase</keyword>
<dbReference type="Pfam" id="PF08446">
    <property type="entry name" value="PAS_2"/>
    <property type="match status" value="1"/>
</dbReference>
<keyword evidence="7" id="KW-0808">Transferase</keyword>
<dbReference type="InterPro" id="IPR016132">
    <property type="entry name" value="Phyto_chromo_attachment"/>
</dbReference>
<dbReference type="InterPro" id="IPR029016">
    <property type="entry name" value="GAF-like_dom_sf"/>
</dbReference>
<dbReference type="Gene3D" id="3.30.450.270">
    <property type="match status" value="1"/>
</dbReference>
<dbReference type="InterPro" id="IPR035965">
    <property type="entry name" value="PAS-like_dom_sf"/>
</dbReference>
<dbReference type="Gene3D" id="1.10.287.130">
    <property type="match status" value="1"/>
</dbReference>
<evidence type="ECO:0000256" key="8">
    <source>
        <dbReference type="ARBA" id="ARBA00022777"/>
    </source>
</evidence>
<dbReference type="SMART" id="SM00388">
    <property type="entry name" value="HisKA"/>
    <property type="match status" value="1"/>
</dbReference>
<evidence type="ECO:0000256" key="10">
    <source>
        <dbReference type="ARBA" id="ARBA00023012"/>
    </source>
</evidence>
<dbReference type="InterPro" id="IPR003018">
    <property type="entry name" value="GAF"/>
</dbReference>
<dbReference type="SUPFAM" id="SSF55874">
    <property type="entry name" value="ATPase domain of HSP90 chaperone/DNA topoisomerase II/histidine kinase"/>
    <property type="match status" value="1"/>
</dbReference>
<proteinExistence type="inferred from homology"/>
<dbReference type="Proteomes" id="UP001301388">
    <property type="component" value="Unassembled WGS sequence"/>
</dbReference>
<dbReference type="SMART" id="SM00065">
    <property type="entry name" value="GAF"/>
    <property type="match status" value="1"/>
</dbReference>